<dbReference type="PANTHER" id="PTHR37222">
    <property type="entry name" value="OS02G0718000 PROTEIN"/>
    <property type="match status" value="1"/>
</dbReference>
<reference evidence="3 4" key="1">
    <citation type="journal article" date="2017" name="Nature">
        <title>The Apostasia genome and the evolution of orchids.</title>
        <authorList>
            <person name="Zhang G.Q."/>
            <person name="Liu K.W."/>
            <person name="Li Z."/>
            <person name="Lohaus R."/>
            <person name="Hsiao Y.Y."/>
            <person name="Niu S.C."/>
            <person name="Wang J.Y."/>
            <person name="Lin Y.C."/>
            <person name="Xu Q."/>
            <person name="Chen L.J."/>
            <person name="Yoshida K."/>
            <person name="Fujiwara S."/>
            <person name="Wang Z.W."/>
            <person name="Zhang Y.Q."/>
            <person name="Mitsuda N."/>
            <person name="Wang M."/>
            <person name="Liu G.H."/>
            <person name="Pecoraro L."/>
            <person name="Huang H.X."/>
            <person name="Xiao X.J."/>
            <person name="Lin M."/>
            <person name="Wu X.Y."/>
            <person name="Wu W.L."/>
            <person name="Chen Y.Y."/>
            <person name="Chang S.B."/>
            <person name="Sakamoto S."/>
            <person name="Ohme-Takagi M."/>
            <person name="Yagi M."/>
            <person name="Zeng S.J."/>
            <person name="Shen C.Y."/>
            <person name="Yeh C.M."/>
            <person name="Luo Y.B."/>
            <person name="Tsai W.C."/>
            <person name="Van de Peer Y."/>
            <person name="Liu Z.J."/>
        </authorList>
    </citation>
    <scope>NUCLEOTIDE SEQUENCE [LARGE SCALE GENOMIC DNA]</scope>
    <source>
        <strain evidence="4">cv. Shenzhen</strain>
        <tissue evidence="3">Stem</tissue>
    </source>
</reference>
<evidence type="ECO:0000256" key="1">
    <source>
        <dbReference type="SAM" id="MobiDB-lite"/>
    </source>
</evidence>
<keyword evidence="2" id="KW-1133">Transmembrane helix</keyword>
<keyword evidence="2" id="KW-0812">Transmembrane</keyword>
<proteinExistence type="predicted"/>
<organism evidence="3 4">
    <name type="scientific">Apostasia shenzhenica</name>
    <dbReference type="NCBI Taxonomy" id="1088818"/>
    <lineage>
        <taxon>Eukaryota</taxon>
        <taxon>Viridiplantae</taxon>
        <taxon>Streptophyta</taxon>
        <taxon>Embryophyta</taxon>
        <taxon>Tracheophyta</taxon>
        <taxon>Spermatophyta</taxon>
        <taxon>Magnoliopsida</taxon>
        <taxon>Liliopsida</taxon>
        <taxon>Asparagales</taxon>
        <taxon>Orchidaceae</taxon>
        <taxon>Apostasioideae</taxon>
        <taxon>Apostasia</taxon>
    </lineage>
</organism>
<dbReference type="OrthoDB" id="1908269at2759"/>
<keyword evidence="4" id="KW-1185">Reference proteome</keyword>
<accession>A0A2I0AXU4</accession>
<feature type="transmembrane region" description="Helical" evidence="2">
    <location>
        <begin position="198"/>
        <end position="216"/>
    </location>
</feature>
<protein>
    <submittedName>
        <fullName evidence="3">Uncharacterized protein</fullName>
    </submittedName>
</protein>
<sequence length="293" mass="32349">MASFLSRCRASPQHVVQQFRNPRYPNPSIPRLPPKSHQLPALQPKSTDFSSPRPSCDLSSSSRFFSIENPKAIDYSSQYWLSVNNLRSQLLLFANHTSIYSPISSESTIPTKTPIANPAARRFSSNSPEKPEPELRHQEITGPTVERDESALANETRQVIQSLRRSVHDLSSALALLGVAHLGLGAWIAYTVGPPNEVSIQGIAAFAFPFSLSFLLRRTLKPMSFFQKMEELGRLQILTLSLQVTKVFRLLLVRTRILCICCVVGVSTSSLVTLWMSAGGGNMGDAPICSSHD</sequence>
<feature type="transmembrane region" description="Helical" evidence="2">
    <location>
        <begin position="257"/>
        <end position="278"/>
    </location>
</feature>
<dbReference type="AlphaFoldDB" id="A0A2I0AXU4"/>
<evidence type="ECO:0000313" key="4">
    <source>
        <dbReference type="Proteomes" id="UP000236161"/>
    </source>
</evidence>
<feature type="transmembrane region" description="Helical" evidence="2">
    <location>
        <begin position="173"/>
        <end position="192"/>
    </location>
</feature>
<evidence type="ECO:0000313" key="3">
    <source>
        <dbReference type="EMBL" id="PKA60354.1"/>
    </source>
</evidence>
<evidence type="ECO:0000256" key="2">
    <source>
        <dbReference type="SAM" id="Phobius"/>
    </source>
</evidence>
<dbReference type="Proteomes" id="UP000236161">
    <property type="component" value="Unassembled WGS sequence"/>
</dbReference>
<dbReference type="EMBL" id="KZ451939">
    <property type="protein sequence ID" value="PKA60354.1"/>
    <property type="molecule type" value="Genomic_DNA"/>
</dbReference>
<name>A0A2I0AXU4_9ASPA</name>
<dbReference type="PANTHER" id="PTHR37222:SF1">
    <property type="entry name" value="OS02G0718000 PROTEIN"/>
    <property type="match status" value="1"/>
</dbReference>
<dbReference type="STRING" id="1088818.A0A2I0AXU4"/>
<feature type="region of interest" description="Disordered" evidence="1">
    <location>
        <begin position="20"/>
        <end position="55"/>
    </location>
</feature>
<gene>
    <name evidence="3" type="ORF">AXF42_Ash008413</name>
</gene>
<feature type="compositionally biased region" description="Pro residues" evidence="1">
    <location>
        <begin position="24"/>
        <end position="33"/>
    </location>
</feature>
<keyword evidence="2" id="KW-0472">Membrane</keyword>